<name>A0ABZ1LGV0_9ACTN</name>
<dbReference type="Proteomes" id="UP001622594">
    <property type="component" value="Chromosome"/>
</dbReference>
<accession>A0ABZ1LGV0</accession>
<gene>
    <name evidence="1" type="ORF">OG814_23540</name>
</gene>
<proteinExistence type="predicted"/>
<reference evidence="1 2" key="1">
    <citation type="submission" date="2022-10" db="EMBL/GenBank/DDBJ databases">
        <title>The complete genomes of actinobacterial strains from the NBC collection.</title>
        <authorList>
            <person name="Joergensen T.S."/>
            <person name="Alvarez Arevalo M."/>
            <person name="Sterndorff E.B."/>
            <person name="Faurdal D."/>
            <person name="Vuksanovic O."/>
            <person name="Mourched A.-S."/>
            <person name="Charusanti P."/>
            <person name="Shaw S."/>
            <person name="Blin K."/>
            <person name="Weber T."/>
        </authorList>
    </citation>
    <scope>NUCLEOTIDE SEQUENCE [LARGE SCALE GENOMIC DNA]</scope>
    <source>
        <strain evidence="1 2">NBC_00123</strain>
    </source>
</reference>
<dbReference type="RefSeq" id="WP_398168885.1">
    <property type="nucleotide sequence ID" value="NZ_CP108188.1"/>
</dbReference>
<protein>
    <submittedName>
        <fullName evidence="1">Uncharacterized protein</fullName>
    </submittedName>
</protein>
<sequence length="242" mass="27106">MDADVDLEQAVRDIPGVEEFPGLARAWRWSPMFRFVFSLAMDAEGTRIHQVNARDSFDEGLARAVLAFAREHRAGLGEDPRPFEVVPGFSHQGYGFDAVAAVQPGIHGYYEGRNAELDEVVVGVFPAYVREFSGNETPEEAFMRFKKMLNPADMTREAVPFLRMRFDNTRTGGGSEGDLREFTTPDVLLQELELLEGAPGSFVEYENRHGQVRRIGWNSSWTVDGEAREHAPAPAEVLETLN</sequence>
<evidence type="ECO:0000313" key="1">
    <source>
        <dbReference type="EMBL" id="WTR72040.1"/>
    </source>
</evidence>
<dbReference type="EMBL" id="CP108188">
    <property type="protein sequence ID" value="WTR72040.1"/>
    <property type="molecule type" value="Genomic_DNA"/>
</dbReference>
<organism evidence="1 2">
    <name type="scientific">Streptomyces zaomyceticus</name>
    <dbReference type="NCBI Taxonomy" id="68286"/>
    <lineage>
        <taxon>Bacteria</taxon>
        <taxon>Bacillati</taxon>
        <taxon>Actinomycetota</taxon>
        <taxon>Actinomycetes</taxon>
        <taxon>Kitasatosporales</taxon>
        <taxon>Streptomycetaceae</taxon>
        <taxon>Streptomyces</taxon>
    </lineage>
</organism>
<keyword evidence="2" id="KW-1185">Reference proteome</keyword>
<evidence type="ECO:0000313" key="2">
    <source>
        <dbReference type="Proteomes" id="UP001622594"/>
    </source>
</evidence>